<name>A0A4R7W3U6_9PSEU</name>
<dbReference type="Pfam" id="PF12973">
    <property type="entry name" value="Cupin_7"/>
    <property type="match status" value="1"/>
</dbReference>
<organism evidence="2 3">
    <name type="scientific">Actinophytocola oryzae</name>
    <dbReference type="NCBI Taxonomy" id="502181"/>
    <lineage>
        <taxon>Bacteria</taxon>
        <taxon>Bacillati</taxon>
        <taxon>Actinomycetota</taxon>
        <taxon>Actinomycetes</taxon>
        <taxon>Pseudonocardiales</taxon>
        <taxon>Pseudonocardiaceae</taxon>
    </lineage>
</organism>
<dbReference type="Proteomes" id="UP000294927">
    <property type="component" value="Unassembled WGS sequence"/>
</dbReference>
<dbReference type="Gene3D" id="2.60.120.10">
    <property type="entry name" value="Jelly Rolls"/>
    <property type="match status" value="1"/>
</dbReference>
<dbReference type="EMBL" id="SOCP01000002">
    <property type="protein sequence ID" value="TDV56619.1"/>
    <property type="molecule type" value="Genomic_DNA"/>
</dbReference>
<dbReference type="InterPro" id="IPR011051">
    <property type="entry name" value="RmlC_Cupin_sf"/>
</dbReference>
<keyword evidence="3" id="KW-1185">Reference proteome</keyword>
<gene>
    <name evidence="2" type="ORF">CLV71_102686</name>
</gene>
<dbReference type="InterPro" id="IPR025979">
    <property type="entry name" value="ChrR-like_cupin_dom"/>
</dbReference>
<evidence type="ECO:0000313" key="2">
    <source>
        <dbReference type="EMBL" id="TDV56619.1"/>
    </source>
</evidence>
<evidence type="ECO:0000313" key="3">
    <source>
        <dbReference type="Proteomes" id="UP000294927"/>
    </source>
</evidence>
<proteinExistence type="predicted"/>
<dbReference type="SUPFAM" id="SSF51182">
    <property type="entry name" value="RmlC-like cupins"/>
    <property type="match status" value="1"/>
</dbReference>
<reference evidence="2 3" key="1">
    <citation type="submission" date="2019-03" db="EMBL/GenBank/DDBJ databases">
        <title>Genomic Encyclopedia of Archaeal and Bacterial Type Strains, Phase II (KMG-II): from individual species to whole genera.</title>
        <authorList>
            <person name="Goeker M."/>
        </authorList>
    </citation>
    <scope>NUCLEOTIDE SEQUENCE [LARGE SCALE GENOMIC DNA]</scope>
    <source>
        <strain evidence="2 3">DSM 45499</strain>
    </source>
</reference>
<feature type="domain" description="ChrR-like cupin" evidence="1">
    <location>
        <begin position="9"/>
        <end position="105"/>
    </location>
</feature>
<comment type="caution">
    <text evidence="2">The sequence shown here is derived from an EMBL/GenBank/DDBJ whole genome shotgun (WGS) entry which is preliminary data.</text>
</comment>
<accession>A0A4R7W3U6</accession>
<dbReference type="OrthoDB" id="9793147at2"/>
<dbReference type="AlphaFoldDB" id="A0A4R7W3U6"/>
<sequence>MKAEHEFFAVDGLPWQVDATAPTVLERVLSRGDDERTLTRVARWEPGTDTSAAGVIRHAYFEEVYILDGELLDLTLGTTFTSGHYASRPPGMPHGPYRTDTGATMLEIRWRTP</sequence>
<protein>
    <submittedName>
        <fullName evidence="2">ChrR-like protein with cupin domain</fullName>
    </submittedName>
</protein>
<dbReference type="InterPro" id="IPR014710">
    <property type="entry name" value="RmlC-like_jellyroll"/>
</dbReference>
<evidence type="ECO:0000259" key="1">
    <source>
        <dbReference type="Pfam" id="PF12973"/>
    </source>
</evidence>